<sequence length="222" mass="25884">MKNISIEHTQEVRRRILDTAKNLLLQYGYNKTTIRMIVEHSGILTGSIYYLFKNKEDIFQSLYLSIIKNCVSHINYYCKNESPAFKYAAFFFISLKKMEDDEIIRDAYFAGYNSKLIFENMVEQLTLLAHHLFDGTMYEMKDTEYYQKSLFIKGAMRACVAELYFKRNISPAASRLALISMALSLIGVDAIQIENINKRIIAQESLWEKIAQQLVEEPIQKI</sequence>
<accession>A0A1G9VEL6</accession>
<protein>
    <submittedName>
        <fullName evidence="4">Transcriptional regulator, TetR family</fullName>
    </submittedName>
</protein>
<dbReference type="EMBL" id="FNHQ01000012">
    <property type="protein sequence ID" value="SDM70521.1"/>
    <property type="molecule type" value="Genomic_DNA"/>
</dbReference>
<evidence type="ECO:0000313" key="5">
    <source>
        <dbReference type="Proteomes" id="UP000199309"/>
    </source>
</evidence>
<feature type="DNA-binding region" description="H-T-H motif" evidence="2">
    <location>
        <begin position="33"/>
        <end position="52"/>
    </location>
</feature>
<dbReference type="Gene3D" id="1.10.357.10">
    <property type="entry name" value="Tetracycline Repressor, domain 2"/>
    <property type="match status" value="1"/>
</dbReference>
<keyword evidence="5" id="KW-1185">Reference proteome</keyword>
<feature type="domain" description="HTH tetR-type" evidence="3">
    <location>
        <begin position="10"/>
        <end position="70"/>
    </location>
</feature>
<reference evidence="4 5" key="1">
    <citation type="submission" date="2016-10" db="EMBL/GenBank/DDBJ databases">
        <authorList>
            <person name="de Groot N.N."/>
        </authorList>
    </citation>
    <scope>NUCLEOTIDE SEQUENCE [LARGE SCALE GENOMIC DNA]</scope>
    <source>
        <strain evidence="4 5">DSM 16981</strain>
    </source>
</reference>
<dbReference type="PRINTS" id="PR00455">
    <property type="entry name" value="HTHTETR"/>
</dbReference>
<evidence type="ECO:0000259" key="3">
    <source>
        <dbReference type="PROSITE" id="PS50977"/>
    </source>
</evidence>
<dbReference type="AlphaFoldDB" id="A0A1G9VEL6"/>
<evidence type="ECO:0000313" key="4">
    <source>
        <dbReference type="EMBL" id="SDM70521.1"/>
    </source>
</evidence>
<dbReference type="PROSITE" id="PS50977">
    <property type="entry name" value="HTH_TETR_2"/>
    <property type="match status" value="1"/>
</dbReference>
<dbReference type="STRING" id="349095.SAMN05660299_01384"/>
<dbReference type="Proteomes" id="UP000199309">
    <property type="component" value="Unassembled WGS sequence"/>
</dbReference>
<dbReference type="GO" id="GO:0003677">
    <property type="term" value="F:DNA binding"/>
    <property type="evidence" value="ECO:0007669"/>
    <property type="project" value="UniProtKB-UniRule"/>
</dbReference>
<dbReference type="InterPro" id="IPR009057">
    <property type="entry name" value="Homeodomain-like_sf"/>
</dbReference>
<organism evidence="4 5">
    <name type="scientific">Megasphaera paucivorans</name>
    <dbReference type="NCBI Taxonomy" id="349095"/>
    <lineage>
        <taxon>Bacteria</taxon>
        <taxon>Bacillati</taxon>
        <taxon>Bacillota</taxon>
        <taxon>Negativicutes</taxon>
        <taxon>Veillonellales</taxon>
        <taxon>Veillonellaceae</taxon>
        <taxon>Megasphaera</taxon>
    </lineage>
</organism>
<name>A0A1G9VEL6_9FIRM</name>
<dbReference type="RefSeq" id="WP_176762898.1">
    <property type="nucleotide sequence ID" value="NZ_FNHQ01000012.1"/>
</dbReference>
<evidence type="ECO:0000256" key="2">
    <source>
        <dbReference type="PROSITE-ProRule" id="PRU00335"/>
    </source>
</evidence>
<evidence type="ECO:0000256" key="1">
    <source>
        <dbReference type="ARBA" id="ARBA00023125"/>
    </source>
</evidence>
<gene>
    <name evidence="4" type="ORF">SAMN05660299_01384</name>
</gene>
<proteinExistence type="predicted"/>
<dbReference type="InterPro" id="IPR001647">
    <property type="entry name" value="HTH_TetR"/>
</dbReference>
<dbReference type="Pfam" id="PF00440">
    <property type="entry name" value="TetR_N"/>
    <property type="match status" value="1"/>
</dbReference>
<keyword evidence="1 2" id="KW-0238">DNA-binding</keyword>
<dbReference type="PANTHER" id="PTHR43479">
    <property type="entry name" value="ACREF/ENVCD OPERON REPRESSOR-RELATED"/>
    <property type="match status" value="1"/>
</dbReference>
<dbReference type="PANTHER" id="PTHR43479:SF11">
    <property type="entry name" value="ACREF_ENVCD OPERON REPRESSOR-RELATED"/>
    <property type="match status" value="1"/>
</dbReference>
<dbReference type="SUPFAM" id="SSF46689">
    <property type="entry name" value="Homeodomain-like"/>
    <property type="match status" value="1"/>
</dbReference>
<dbReference type="InterPro" id="IPR050624">
    <property type="entry name" value="HTH-type_Tx_Regulator"/>
</dbReference>